<feature type="region of interest" description="Disordered" evidence="1">
    <location>
        <begin position="729"/>
        <end position="756"/>
    </location>
</feature>
<protein>
    <recommendedName>
        <fullName evidence="2">SEC7 domain-containing protein</fullName>
    </recommendedName>
</protein>
<evidence type="ECO:0000259" key="2">
    <source>
        <dbReference type="Pfam" id="PF01369"/>
    </source>
</evidence>
<sequence>MDNSAASLYARIFGPASPALESGSIVPPLSSSPALETYSAGCSAKGNSHGLEDGASGGMLPVCFVGWSIDDALRHFVKSKPLPDDFGTLRTQMDEFCRAYAEQNPRLLLNSDEIHRLAQLLITQELARSRLAGIPKDSPMSRSEFIAAVQAAVPIMPAIVAQSLFDNLSGQVYMGRPAGSTNSTSSASQQSTPKSRAASSSSISMPTWVHSPTGSILSMSSAGSLPTVPAHSHPVGRKVPHGGNQATPPSIRASSGGQKLLASAGNPRLPGPRDSLAASTAFIAPPPKFAFAWLFQHDDMRLSDELQAIDAITYIYPYQGSRNSNSSIRTIVPQGSAKQPSPSTPPTPPKPQPASSSSSQLTALQAYVMQNQAVHLAQQQPQPSQQQQQQQSESQSGNLKPSLRINTKLPEIQQQQQQQQQASMASPSPLTATMTTSSSGYGFSGSLNNSLNSGQVTIQAGTPVLSVVIASALASAISQPQTPTTAGGVSPRGSFSAPGSSGPGALASHLPGHAVAAGTTVDTAAATDALFGASGSGGGHSTTRVRSLTSGPDDYESPCLVKQTVLDQRCNSLVKVAYASTAFATLAHELIRKWVKCWMAIDGAALVLFRDWAWFQKNRETVRQLDIPARLLSFTNEPRGEAVQLLDVVAVSDPGLIYEGYHTFRIVFLRTGQALDCRVKSYDQARRWVQLINYASAYATLGVPPPIDKIRAAGLGRWVGPDGKNVSLAPANGLGGGKRGESGSGTSRSKQRVAEAENAERQATLLSLFGGLLAKQQDTERTEQRIRTSIELLRRLRLGSVSGTSKVGAAIRGLVAQLRHAHLSSEYLLCQIQILQIEISTHFKDAADSSGGGSGGSGTGSNGKTGKGNSGALSSAATQQALSDFYARRNSTRPLEPVLEEQHTDENHSGAAEDAVGSTEFTTGTYISDHF</sequence>
<dbReference type="PANTHER" id="PTHR12460">
    <property type="entry name" value="CYCLIN-DEPENDENT KINASE INHIBITOR-RELATED PROTEIN"/>
    <property type="match status" value="1"/>
</dbReference>
<dbReference type="EMBL" id="JADGIZ020000054">
    <property type="protein sequence ID" value="KAL2912945.1"/>
    <property type="molecule type" value="Genomic_DNA"/>
</dbReference>
<dbReference type="InterPro" id="IPR011993">
    <property type="entry name" value="PH-like_dom_sf"/>
</dbReference>
<accession>A0ABR4N085</accession>
<evidence type="ECO:0000313" key="3">
    <source>
        <dbReference type="EMBL" id="KAL2912945.1"/>
    </source>
</evidence>
<dbReference type="Gene3D" id="1.10.1000.11">
    <property type="entry name" value="Arf Nucleotide-binding Site Opener,domain 2"/>
    <property type="match status" value="1"/>
</dbReference>
<dbReference type="InterPro" id="IPR023394">
    <property type="entry name" value="Sec7_C_sf"/>
</dbReference>
<proteinExistence type="predicted"/>
<feature type="region of interest" description="Disordered" evidence="1">
    <location>
        <begin position="176"/>
        <end position="206"/>
    </location>
</feature>
<gene>
    <name evidence="3" type="ORF">HK105_207511</name>
</gene>
<dbReference type="InterPro" id="IPR035999">
    <property type="entry name" value="Sec7_dom_sf"/>
</dbReference>
<feature type="compositionally biased region" description="Low complexity" evidence="1">
    <location>
        <begin position="180"/>
        <end position="204"/>
    </location>
</feature>
<feature type="region of interest" description="Disordered" evidence="1">
    <location>
        <begin position="845"/>
        <end position="874"/>
    </location>
</feature>
<reference evidence="3 4" key="1">
    <citation type="submission" date="2023-09" db="EMBL/GenBank/DDBJ databases">
        <title>Pangenome analysis of Batrachochytrium dendrobatidis and related Chytrids.</title>
        <authorList>
            <person name="Yacoub M.N."/>
            <person name="Stajich J.E."/>
            <person name="James T.Y."/>
        </authorList>
    </citation>
    <scope>NUCLEOTIDE SEQUENCE [LARGE SCALE GENOMIC DNA]</scope>
    <source>
        <strain evidence="3 4">JEL0888</strain>
    </source>
</reference>
<feature type="compositionally biased region" description="Polar residues" evidence="1">
    <location>
        <begin position="422"/>
        <end position="436"/>
    </location>
</feature>
<dbReference type="InterPro" id="IPR000904">
    <property type="entry name" value="Sec7_dom"/>
</dbReference>
<feature type="compositionally biased region" description="Gly residues" evidence="1">
    <location>
        <begin position="850"/>
        <end position="869"/>
    </location>
</feature>
<feature type="compositionally biased region" description="Low complexity" evidence="1">
    <location>
        <begin position="491"/>
        <end position="508"/>
    </location>
</feature>
<dbReference type="SUPFAM" id="SSF48425">
    <property type="entry name" value="Sec7 domain"/>
    <property type="match status" value="1"/>
</dbReference>
<evidence type="ECO:0000256" key="1">
    <source>
        <dbReference type="SAM" id="MobiDB-lite"/>
    </source>
</evidence>
<comment type="caution">
    <text evidence="3">The sequence shown here is derived from an EMBL/GenBank/DDBJ whole genome shotgun (WGS) entry which is preliminary data.</text>
</comment>
<dbReference type="Proteomes" id="UP001527925">
    <property type="component" value="Unassembled WGS sequence"/>
</dbReference>
<feature type="compositionally biased region" description="Pro residues" evidence="1">
    <location>
        <begin position="342"/>
        <end position="352"/>
    </location>
</feature>
<feature type="compositionally biased region" description="Polar residues" evidence="1">
    <location>
        <begin position="919"/>
        <end position="931"/>
    </location>
</feature>
<feature type="region of interest" description="Disordered" evidence="1">
    <location>
        <begin position="478"/>
        <end position="508"/>
    </location>
</feature>
<feature type="domain" description="SEC7" evidence="2">
    <location>
        <begin position="64"/>
        <end position="150"/>
    </location>
</feature>
<feature type="region of interest" description="Disordered" evidence="1">
    <location>
        <begin position="900"/>
        <end position="931"/>
    </location>
</feature>
<dbReference type="PANTHER" id="PTHR12460:SF38">
    <property type="entry name" value="KINETOPLAST-ASSOCIATED PROTEIN-LIKE PROTEIN"/>
    <property type="match status" value="1"/>
</dbReference>
<dbReference type="Gene3D" id="2.30.29.30">
    <property type="entry name" value="Pleckstrin-homology domain (PH domain)/Phosphotyrosine-binding domain (PTB)"/>
    <property type="match status" value="1"/>
</dbReference>
<feature type="compositionally biased region" description="Polar residues" evidence="1">
    <location>
        <begin position="244"/>
        <end position="257"/>
    </location>
</feature>
<dbReference type="Pfam" id="PF01369">
    <property type="entry name" value="Sec7"/>
    <property type="match status" value="1"/>
</dbReference>
<feature type="compositionally biased region" description="Low complexity" evidence="1">
    <location>
        <begin position="378"/>
        <end position="396"/>
    </location>
</feature>
<keyword evidence="4" id="KW-1185">Reference proteome</keyword>
<feature type="region of interest" description="Disordered" evidence="1">
    <location>
        <begin position="326"/>
        <end position="360"/>
    </location>
</feature>
<organism evidence="3 4">
    <name type="scientific">Polyrhizophydium stewartii</name>
    <dbReference type="NCBI Taxonomy" id="2732419"/>
    <lineage>
        <taxon>Eukaryota</taxon>
        <taxon>Fungi</taxon>
        <taxon>Fungi incertae sedis</taxon>
        <taxon>Chytridiomycota</taxon>
        <taxon>Chytridiomycota incertae sedis</taxon>
        <taxon>Chytridiomycetes</taxon>
        <taxon>Rhizophydiales</taxon>
        <taxon>Rhizophydiales incertae sedis</taxon>
        <taxon>Polyrhizophydium</taxon>
    </lineage>
</organism>
<feature type="region of interest" description="Disordered" evidence="1">
    <location>
        <begin position="374"/>
        <end position="437"/>
    </location>
</feature>
<feature type="region of interest" description="Disordered" evidence="1">
    <location>
        <begin position="220"/>
        <end position="258"/>
    </location>
</feature>
<name>A0ABR4N085_9FUNG</name>
<evidence type="ECO:0000313" key="4">
    <source>
        <dbReference type="Proteomes" id="UP001527925"/>
    </source>
</evidence>